<dbReference type="InterPro" id="IPR004827">
    <property type="entry name" value="bZIP"/>
</dbReference>
<protein>
    <recommendedName>
        <fullName evidence="2">BZIP domain-containing protein</fullName>
    </recommendedName>
</protein>
<evidence type="ECO:0000313" key="3">
    <source>
        <dbReference type="EMBL" id="ULT90160.1"/>
    </source>
</evidence>
<feature type="compositionally biased region" description="Low complexity" evidence="1">
    <location>
        <begin position="106"/>
        <end position="127"/>
    </location>
</feature>
<dbReference type="Proteomes" id="UP000827892">
    <property type="component" value="Chromosome V"/>
</dbReference>
<dbReference type="AlphaFoldDB" id="A0AAE9D190"/>
<dbReference type="PANTHER" id="PTHR12072">
    <property type="entry name" value="CWF19, CELL CYCLE CONTROL PROTEIN"/>
    <property type="match status" value="1"/>
</dbReference>
<evidence type="ECO:0000313" key="4">
    <source>
        <dbReference type="EMBL" id="UMM35959.1"/>
    </source>
</evidence>
<sequence>MTPFAGGCATGSSEIKRIRKATKCDLKLLMASCHEPSAFKSLCAHSSTLTTSFDVSPYASAFHLPIHPALLSNSHLLHLNTYTPTSYDPTERLFEQNNNNSEKAESCSSRGSSHDSSSPTSTGGSSSRDNVIVRNESKRKKDQVKDEAYWERRRKNNDAAKRSRDQRRIKEDEMACRAANLEHENMLLRVELDQLRAETDKLRTLILTTPSTSITIPIPLPPVAPAASLLTAQPPSSVITTSQIFAPLPLKIPTTPPPTSLLRSTVLMVTQQAKILCCGDVNGNFVDLIKKLTVTEKKNGPFDSLFCVGEFFGDDDEANEKVINGNIEFPIPTYILGPSNPRYSYLYPEESIEFSANLTYLGKKGLLNTASGLQIAYLSGVEGTSKEMNCFDKSDIDELLVPLGTQWLAIHTTNRLKPRYHFAGLGVHYERQPYRNHRVLLEPARHTTRFIGLAPVNNPEKQKWLYACNVKPMRKMEKEELTAQPPNASEFPYRELLEEMAAKETLDRMNGKGQRPEGSQYRFEMGGPEDGGGRKRHNNGGETFII</sequence>
<evidence type="ECO:0000256" key="1">
    <source>
        <dbReference type="SAM" id="MobiDB-lite"/>
    </source>
</evidence>
<feature type="compositionally biased region" description="Basic and acidic residues" evidence="1">
    <location>
        <begin position="143"/>
        <end position="169"/>
    </location>
</feature>
<reference evidence="4 6" key="2">
    <citation type="submission" date="2022-04" db="EMBL/GenBank/DDBJ databases">
        <title>Chromosome-level reference genomes for two strains of Caenorhabditis briggsae: an improved platform for comparative genomics.</title>
        <authorList>
            <person name="Stevens L."/>
            <person name="Andersen E."/>
        </authorList>
    </citation>
    <scope>NUCLEOTIDE SEQUENCE [LARGE SCALE GENOMIC DNA]</scope>
    <source>
        <strain evidence="4">VX34</strain>
        <tissue evidence="4">Whole-organism</tissue>
    </source>
</reference>
<dbReference type="InterPro" id="IPR046347">
    <property type="entry name" value="bZIP_sf"/>
</dbReference>
<evidence type="ECO:0000313" key="6">
    <source>
        <dbReference type="Proteomes" id="UP000829354"/>
    </source>
</evidence>
<feature type="region of interest" description="Disordered" evidence="1">
    <location>
        <begin position="505"/>
        <end position="546"/>
    </location>
</feature>
<reference evidence="3 5" key="1">
    <citation type="submission" date="2022-02" db="EMBL/GenBank/DDBJ databases">
        <title>Chromosome-level reference genomes for two strains of Caenorhabditis briggsae: an improved platform for comparative genomics.</title>
        <authorList>
            <person name="Stevens L."/>
            <person name="Andersen E.C."/>
        </authorList>
    </citation>
    <scope>NUCLEOTIDE SEQUENCE [LARGE SCALE GENOMIC DNA]</scope>
    <source>
        <strain evidence="3">QX1410_ONT</strain>
        <tissue evidence="3">Whole-organism</tissue>
    </source>
</reference>
<dbReference type="CDD" id="cd07380">
    <property type="entry name" value="MPP_CWF19_N"/>
    <property type="match status" value="1"/>
</dbReference>
<dbReference type="GO" id="GO:0003700">
    <property type="term" value="F:DNA-binding transcription factor activity"/>
    <property type="evidence" value="ECO:0007669"/>
    <property type="project" value="InterPro"/>
</dbReference>
<dbReference type="Pfam" id="PF07716">
    <property type="entry name" value="bZIP_2"/>
    <property type="match status" value="1"/>
</dbReference>
<dbReference type="InterPro" id="IPR040194">
    <property type="entry name" value="Cwf19-like"/>
</dbReference>
<dbReference type="CDD" id="cd14695">
    <property type="entry name" value="bZIP_HLF"/>
    <property type="match status" value="1"/>
</dbReference>
<dbReference type="SMART" id="SM00338">
    <property type="entry name" value="BRLZ"/>
    <property type="match status" value="1"/>
</dbReference>
<feature type="domain" description="BZIP" evidence="2">
    <location>
        <begin position="144"/>
        <end position="208"/>
    </location>
</feature>
<keyword evidence="6" id="KW-1185">Reference proteome</keyword>
<accession>A0AAE9D190</accession>
<dbReference type="Proteomes" id="UP000829354">
    <property type="component" value="Chromosome V"/>
</dbReference>
<dbReference type="FunFam" id="1.20.5.170:FF:000109">
    <property type="entry name" value="ATF (cAMP-dependent transcription factor) family"/>
    <property type="match status" value="1"/>
</dbReference>
<proteinExistence type="predicted"/>
<dbReference type="SUPFAM" id="SSF57959">
    <property type="entry name" value="Leucine zipper domain"/>
    <property type="match status" value="1"/>
</dbReference>
<evidence type="ECO:0000259" key="2">
    <source>
        <dbReference type="SMART" id="SM00338"/>
    </source>
</evidence>
<dbReference type="Gene3D" id="1.20.5.170">
    <property type="match status" value="1"/>
</dbReference>
<dbReference type="PANTHER" id="PTHR12072:SF4">
    <property type="entry name" value="CWF19-LIKE PROTEIN 1"/>
    <property type="match status" value="1"/>
</dbReference>
<evidence type="ECO:0000313" key="5">
    <source>
        <dbReference type="Proteomes" id="UP000827892"/>
    </source>
</evidence>
<dbReference type="EMBL" id="CP092624">
    <property type="protein sequence ID" value="UMM35959.1"/>
    <property type="molecule type" value="Genomic_DNA"/>
</dbReference>
<name>A0AAE9D190_CAEBR</name>
<dbReference type="EMBL" id="CP090895">
    <property type="protein sequence ID" value="ULT90160.1"/>
    <property type="molecule type" value="Genomic_DNA"/>
</dbReference>
<organism evidence="3 5">
    <name type="scientific">Caenorhabditis briggsae</name>
    <dbReference type="NCBI Taxonomy" id="6238"/>
    <lineage>
        <taxon>Eukaryota</taxon>
        <taxon>Metazoa</taxon>
        <taxon>Ecdysozoa</taxon>
        <taxon>Nematoda</taxon>
        <taxon>Chromadorea</taxon>
        <taxon>Rhabditida</taxon>
        <taxon>Rhabditina</taxon>
        <taxon>Rhabditomorpha</taxon>
        <taxon>Rhabditoidea</taxon>
        <taxon>Rhabditidae</taxon>
        <taxon>Peloderinae</taxon>
        <taxon>Caenorhabditis</taxon>
    </lineage>
</organism>
<gene>
    <name evidence="3" type="ORF">L3Y34_008496</name>
    <name evidence="4" type="ORF">L5515_008340</name>
</gene>
<feature type="region of interest" description="Disordered" evidence="1">
    <location>
        <begin position="98"/>
        <end position="169"/>
    </location>
</feature>